<sequence>MKKMLLLCMFFVVGTISAQKYFTKTGETDFKASVDAFEPVEAKSNSTTAILKVDTGDLAALLFMKSFHFKVALMEEHFNENYMDSDKFPKATFRGKLKDFDMSDLSSTAKEYNLSGTLTVRGKAKEIETTAKVSKDGDKIVVQAVFTVKPQDFDIDIPSIVRNKIAKEINVTLNYELIEKK</sequence>
<dbReference type="EMBL" id="CP019288">
    <property type="protein sequence ID" value="QHI36245.1"/>
    <property type="molecule type" value="Genomic_DNA"/>
</dbReference>
<evidence type="ECO:0000313" key="4">
    <source>
        <dbReference type="Proteomes" id="UP000464657"/>
    </source>
</evidence>
<dbReference type="PANTHER" id="PTHR34406">
    <property type="entry name" value="PROTEIN YCEI"/>
    <property type="match status" value="1"/>
</dbReference>
<dbReference type="AlphaFoldDB" id="A0A7L4ZI13"/>
<dbReference type="Pfam" id="PF04264">
    <property type="entry name" value="YceI"/>
    <property type="match status" value="1"/>
</dbReference>
<evidence type="ECO:0000259" key="2">
    <source>
        <dbReference type="SMART" id="SM00867"/>
    </source>
</evidence>
<dbReference type="InterPro" id="IPR036761">
    <property type="entry name" value="TTHA0802/YceI-like_sf"/>
</dbReference>
<name>A0A7L4ZI13_9FLAO</name>
<proteinExistence type="predicted"/>
<protein>
    <recommendedName>
        <fullName evidence="2">Lipid/polyisoprenoid-binding YceI-like domain-containing protein</fullName>
    </recommendedName>
</protein>
<dbReference type="Proteomes" id="UP000464657">
    <property type="component" value="Chromosome"/>
</dbReference>
<reference evidence="3 4" key="1">
    <citation type="journal article" date="2013" name="Int. J. Syst. Evol. Microbiol.">
        <title>Kordia antarctica sp. nov., isolated from Antarctic seawater.</title>
        <authorList>
            <person name="Baek K."/>
            <person name="Choi A."/>
            <person name="Kang I."/>
            <person name="Lee K."/>
            <person name="Cho J.C."/>
        </authorList>
    </citation>
    <scope>NUCLEOTIDE SEQUENCE [LARGE SCALE GENOMIC DNA]</scope>
    <source>
        <strain evidence="3 4">IMCC3317</strain>
    </source>
</reference>
<dbReference type="RefSeq" id="WP_228054989.1">
    <property type="nucleotide sequence ID" value="NZ_CP019288.1"/>
</dbReference>
<evidence type="ECO:0000256" key="1">
    <source>
        <dbReference type="SAM" id="SignalP"/>
    </source>
</evidence>
<dbReference type="KEGG" id="kan:IMCC3317_16040"/>
<feature type="domain" description="Lipid/polyisoprenoid-binding YceI-like" evidence="2">
    <location>
        <begin position="20"/>
        <end position="178"/>
    </location>
</feature>
<dbReference type="PANTHER" id="PTHR34406:SF1">
    <property type="entry name" value="PROTEIN YCEI"/>
    <property type="match status" value="1"/>
</dbReference>
<accession>A0A7L4ZI13</accession>
<dbReference type="SUPFAM" id="SSF101874">
    <property type="entry name" value="YceI-like"/>
    <property type="match status" value="1"/>
</dbReference>
<keyword evidence="4" id="KW-1185">Reference proteome</keyword>
<dbReference type="SMART" id="SM00867">
    <property type="entry name" value="YceI"/>
    <property type="match status" value="1"/>
</dbReference>
<organism evidence="3 4">
    <name type="scientific">Kordia antarctica</name>
    <dbReference type="NCBI Taxonomy" id="1218801"/>
    <lineage>
        <taxon>Bacteria</taxon>
        <taxon>Pseudomonadati</taxon>
        <taxon>Bacteroidota</taxon>
        <taxon>Flavobacteriia</taxon>
        <taxon>Flavobacteriales</taxon>
        <taxon>Flavobacteriaceae</taxon>
        <taxon>Kordia</taxon>
    </lineage>
</organism>
<dbReference type="Gene3D" id="2.40.128.110">
    <property type="entry name" value="Lipid/polyisoprenoid-binding, YceI-like"/>
    <property type="match status" value="1"/>
</dbReference>
<evidence type="ECO:0000313" key="3">
    <source>
        <dbReference type="EMBL" id="QHI36245.1"/>
    </source>
</evidence>
<feature type="signal peptide" evidence="1">
    <location>
        <begin position="1"/>
        <end position="18"/>
    </location>
</feature>
<keyword evidence="1" id="KW-0732">Signal</keyword>
<dbReference type="InterPro" id="IPR007372">
    <property type="entry name" value="Lipid/polyisoprenoid-bd_YceI"/>
</dbReference>
<gene>
    <name evidence="3" type="ORF">IMCC3317_16040</name>
</gene>
<feature type="chain" id="PRO_5029489055" description="Lipid/polyisoprenoid-binding YceI-like domain-containing protein" evidence="1">
    <location>
        <begin position="19"/>
        <end position="181"/>
    </location>
</feature>